<dbReference type="SUPFAM" id="SSF46785">
    <property type="entry name" value="Winged helix' DNA-binding domain"/>
    <property type="match status" value="1"/>
</dbReference>
<keyword evidence="3" id="KW-0067">ATP-binding</keyword>
<feature type="domain" description="DUF234" evidence="2">
    <location>
        <begin position="319"/>
        <end position="413"/>
    </location>
</feature>
<dbReference type="EMBL" id="AP028907">
    <property type="protein sequence ID" value="BES82261.1"/>
    <property type="molecule type" value="Genomic_DNA"/>
</dbReference>
<accession>A0ABN6ZPV3</accession>
<dbReference type="InterPro" id="IPR004256">
    <property type="entry name" value="DUF234"/>
</dbReference>
<dbReference type="GO" id="GO:0005524">
    <property type="term" value="F:ATP binding"/>
    <property type="evidence" value="ECO:0007669"/>
    <property type="project" value="UniProtKB-KW"/>
</dbReference>
<feature type="domain" description="ATPase" evidence="1">
    <location>
        <begin position="15"/>
        <end position="214"/>
    </location>
</feature>
<dbReference type="PANTHER" id="PTHR34704:SF1">
    <property type="entry name" value="ATPASE"/>
    <property type="match status" value="1"/>
</dbReference>
<evidence type="ECO:0000313" key="4">
    <source>
        <dbReference type="Proteomes" id="UP001341135"/>
    </source>
</evidence>
<evidence type="ECO:0000313" key="3">
    <source>
        <dbReference type="EMBL" id="BES82261.1"/>
    </source>
</evidence>
<protein>
    <submittedName>
        <fullName evidence="3">ATP-binding protein</fullName>
    </submittedName>
</protein>
<dbReference type="Gene3D" id="3.40.50.300">
    <property type="entry name" value="P-loop containing nucleotide triphosphate hydrolases"/>
    <property type="match status" value="1"/>
</dbReference>
<reference evidence="3 4" key="1">
    <citation type="submission" date="2023-09" db="EMBL/GenBank/DDBJ databases">
        <title>Pyrofollis japonicus gen. nov. sp. nov., a novel member of the family Pyrodictiaceae isolated from the Iheya North hydrothermal field.</title>
        <authorList>
            <person name="Miyazaki U."/>
            <person name="Sanari M."/>
            <person name="Tame A."/>
            <person name="Kitajima M."/>
            <person name="Okamoto A."/>
            <person name="Sawayama S."/>
            <person name="Miyazaki J."/>
            <person name="Takai K."/>
            <person name="Nakagawa S."/>
        </authorList>
    </citation>
    <scope>NUCLEOTIDE SEQUENCE [LARGE SCALE GENOMIC DNA]</scope>
    <source>
        <strain evidence="3 4">AV2</strain>
    </source>
</reference>
<dbReference type="InterPro" id="IPR027417">
    <property type="entry name" value="P-loop_NTPase"/>
</dbReference>
<dbReference type="PANTHER" id="PTHR34704">
    <property type="entry name" value="ATPASE"/>
    <property type="match status" value="1"/>
</dbReference>
<keyword evidence="3" id="KW-0547">Nucleotide-binding</keyword>
<dbReference type="Pfam" id="PF01637">
    <property type="entry name" value="ATPase_2"/>
    <property type="match status" value="1"/>
</dbReference>
<dbReference type="RefSeq" id="WP_338249415.1">
    <property type="nucleotide sequence ID" value="NZ_AP028907.1"/>
</dbReference>
<gene>
    <name evidence="3" type="ORF">PABY_18280</name>
</gene>
<keyword evidence="4" id="KW-1185">Reference proteome</keyword>
<dbReference type="SUPFAM" id="SSF52540">
    <property type="entry name" value="P-loop containing nucleoside triphosphate hydrolases"/>
    <property type="match status" value="1"/>
</dbReference>
<evidence type="ECO:0000259" key="2">
    <source>
        <dbReference type="Pfam" id="PF03008"/>
    </source>
</evidence>
<dbReference type="Pfam" id="PF03008">
    <property type="entry name" value="DUF234"/>
    <property type="match status" value="1"/>
</dbReference>
<dbReference type="InterPro" id="IPR036390">
    <property type="entry name" value="WH_DNA-bd_sf"/>
</dbReference>
<organism evidence="3 4">
    <name type="scientific">Pyrodictium abyssi</name>
    <dbReference type="NCBI Taxonomy" id="54256"/>
    <lineage>
        <taxon>Archaea</taxon>
        <taxon>Thermoproteota</taxon>
        <taxon>Thermoprotei</taxon>
        <taxon>Desulfurococcales</taxon>
        <taxon>Pyrodictiaceae</taxon>
        <taxon>Pyrodictium</taxon>
    </lineage>
</organism>
<dbReference type="Proteomes" id="UP001341135">
    <property type="component" value="Chromosome"/>
</dbReference>
<dbReference type="GeneID" id="89289838"/>
<sequence>MPGSQSTVPAAPCRFVGREKELRALDEAWARRPGLVVVYGRRRVGKTRLVTEWLRLRGARSVYYLAHLSSHGHNLKRFAQRAAEQLGDPLIARLSPTSLGDLLAILARAGVEVVVIDEVTYWIRAAPIVLSELQEFVDHYLPGSRMLLVLTGSLVGVMEHEVLGGGSPLHARAATRLKLEQLEFRYLREFVPRWSSVDRVRLYAVVGGIPFYLCLVAGAESLEEALRRLIVGPGAPLREEKDMLLREELRDPHVYNAVLSALARGYDTPYRVAQATGLDPSHVSKYLHVLAHLSIVEKRVPLFKKKGRYAIRDPVIRSWFGLVEPVLELLEIGEEGRALEKIASMLDQYAAATWEDLVRQHLLRLYAPRGYQRAGFLEHRGEELDVAILDEAGKRAIVAEVEWSTLSLGEAERLRRTALEKAYRLLPGGYSVEGAYVAARGLRGGPRPPWLLLPGDLDSPAGVGAEAS</sequence>
<name>A0ABN6ZPV3_9CREN</name>
<dbReference type="InterPro" id="IPR011579">
    <property type="entry name" value="ATPase_dom"/>
</dbReference>
<evidence type="ECO:0000259" key="1">
    <source>
        <dbReference type="Pfam" id="PF01637"/>
    </source>
</evidence>
<proteinExistence type="predicted"/>